<gene>
    <name evidence="1" type="ORF">BDA99DRAFT_220125</name>
</gene>
<dbReference type="PANTHER" id="PTHR31855:SF2">
    <property type="entry name" value="GUANINE NUCLEOTIDE EXCHANGE FACTOR C9ORF72"/>
    <property type="match status" value="1"/>
</dbReference>
<dbReference type="Proteomes" id="UP001209540">
    <property type="component" value="Unassembled WGS sequence"/>
</dbReference>
<dbReference type="PANTHER" id="PTHR31855">
    <property type="entry name" value="GUANINE NUCLEOTIDE EXCHANGE C9ORF72"/>
    <property type="match status" value="1"/>
</dbReference>
<dbReference type="AlphaFoldDB" id="A0AAD5K1E4"/>
<dbReference type="InterPro" id="IPR027819">
    <property type="entry name" value="C9orf72"/>
</dbReference>
<reference evidence="1" key="1">
    <citation type="journal article" date="2022" name="IScience">
        <title>Evolution of zygomycete secretomes and the origins of terrestrial fungal ecologies.</title>
        <authorList>
            <person name="Chang Y."/>
            <person name="Wang Y."/>
            <person name="Mondo S."/>
            <person name="Ahrendt S."/>
            <person name="Andreopoulos W."/>
            <person name="Barry K."/>
            <person name="Beard J."/>
            <person name="Benny G.L."/>
            <person name="Blankenship S."/>
            <person name="Bonito G."/>
            <person name="Cuomo C."/>
            <person name="Desiro A."/>
            <person name="Gervers K.A."/>
            <person name="Hundley H."/>
            <person name="Kuo A."/>
            <person name="LaButti K."/>
            <person name="Lang B.F."/>
            <person name="Lipzen A."/>
            <person name="O'Donnell K."/>
            <person name="Pangilinan J."/>
            <person name="Reynolds N."/>
            <person name="Sandor L."/>
            <person name="Smith M.E."/>
            <person name="Tsang A."/>
            <person name="Grigoriev I.V."/>
            <person name="Stajich J.E."/>
            <person name="Spatafora J.W."/>
        </authorList>
    </citation>
    <scope>NUCLEOTIDE SEQUENCE</scope>
    <source>
        <strain evidence="1">RSA 2281</strain>
    </source>
</reference>
<reference evidence="1" key="2">
    <citation type="submission" date="2023-02" db="EMBL/GenBank/DDBJ databases">
        <authorList>
            <consortium name="DOE Joint Genome Institute"/>
            <person name="Mondo S.J."/>
            <person name="Chang Y."/>
            <person name="Wang Y."/>
            <person name="Ahrendt S."/>
            <person name="Andreopoulos W."/>
            <person name="Barry K."/>
            <person name="Beard J."/>
            <person name="Benny G.L."/>
            <person name="Blankenship S."/>
            <person name="Bonito G."/>
            <person name="Cuomo C."/>
            <person name="Desiro A."/>
            <person name="Gervers K.A."/>
            <person name="Hundley H."/>
            <person name="Kuo A."/>
            <person name="LaButti K."/>
            <person name="Lang B.F."/>
            <person name="Lipzen A."/>
            <person name="O'Donnell K."/>
            <person name="Pangilinan J."/>
            <person name="Reynolds N."/>
            <person name="Sandor L."/>
            <person name="Smith M.W."/>
            <person name="Tsang A."/>
            <person name="Grigoriev I.V."/>
            <person name="Stajich J.E."/>
            <person name="Spatafora J.W."/>
        </authorList>
    </citation>
    <scope>NUCLEOTIDE SEQUENCE</scope>
    <source>
        <strain evidence="1">RSA 2281</strain>
    </source>
</reference>
<comment type="caution">
    <text evidence="1">The sequence shown here is derived from an EMBL/GenBank/DDBJ whole genome shotgun (WGS) entry which is preliminary data.</text>
</comment>
<dbReference type="EMBL" id="JAIXMP010000035">
    <property type="protein sequence ID" value="KAI9249489.1"/>
    <property type="molecule type" value="Genomic_DNA"/>
</dbReference>
<proteinExistence type="predicted"/>
<dbReference type="Pfam" id="PF15019">
    <property type="entry name" value="C9orf72-like"/>
    <property type="match status" value="1"/>
</dbReference>
<sequence length="238" mass="28178">MNLMINTLSLFLSPEERNRSSHARKNLKYMADLYLQGLLIQDMENMRFKLDVAVLDSNVPTTIVDMSKLSVKQTPLFPAYRKLQQDYRDWVKIQLEDDLARYLQPPSERSTSVTSEWKKQPPVFHKVDCIAPMVKSLLDEIRTIPTRLRDAYVRQWRRWLVRRAVAFIQFSKNEGQVYTIYISDGRFIYANSIYFRFRNIDKLKNALQLHDQNDFLIVLAQAEKLKPGLIEKLHIYPH</sequence>
<dbReference type="GO" id="GO:0005085">
    <property type="term" value="F:guanyl-nucleotide exchange factor activity"/>
    <property type="evidence" value="ECO:0007669"/>
    <property type="project" value="InterPro"/>
</dbReference>
<dbReference type="GO" id="GO:0005776">
    <property type="term" value="C:autophagosome"/>
    <property type="evidence" value="ECO:0007669"/>
    <property type="project" value="TreeGrafter"/>
</dbReference>
<dbReference type="GO" id="GO:0006897">
    <property type="term" value="P:endocytosis"/>
    <property type="evidence" value="ECO:0007669"/>
    <property type="project" value="TreeGrafter"/>
</dbReference>
<evidence type="ECO:0000313" key="2">
    <source>
        <dbReference type="Proteomes" id="UP001209540"/>
    </source>
</evidence>
<organism evidence="1 2">
    <name type="scientific">Phascolomyces articulosus</name>
    <dbReference type="NCBI Taxonomy" id="60185"/>
    <lineage>
        <taxon>Eukaryota</taxon>
        <taxon>Fungi</taxon>
        <taxon>Fungi incertae sedis</taxon>
        <taxon>Mucoromycota</taxon>
        <taxon>Mucoromycotina</taxon>
        <taxon>Mucoromycetes</taxon>
        <taxon>Mucorales</taxon>
        <taxon>Lichtheimiaceae</taxon>
        <taxon>Phascolomyces</taxon>
    </lineage>
</organism>
<accession>A0AAD5K1E4</accession>
<dbReference type="GO" id="GO:0006914">
    <property type="term" value="P:autophagy"/>
    <property type="evidence" value="ECO:0007669"/>
    <property type="project" value="TreeGrafter"/>
</dbReference>
<evidence type="ECO:0000313" key="1">
    <source>
        <dbReference type="EMBL" id="KAI9249489.1"/>
    </source>
</evidence>
<keyword evidence="2" id="KW-1185">Reference proteome</keyword>
<dbReference type="PROSITE" id="PS51835">
    <property type="entry name" value="DENN_C9ORF72"/>
    <property type="match status" value="1"/>
</dbReference>
<dbReference type="GO" id="GO:0005768">
    <property type="term" value="C:endosome"/>
    <property type="evidence" value="ECO:0007669"/>
    <property type="project" value="TreeGrafter"/>
</dbReference>
<name>A0AAD5K1E4_9FUNG</name>
<protein>
    <submittedName>
        <fullName evidence="1">Uncharacterized protein</fullName>
    </submittedName>
</protein>